<accession>A0A931H0B1</accession>
<dbReference type="NCBIfam" id="NF003814">
    <property type="entry name" value="PRK05406.1-3"/>
    <property type="match status" value="1"/>
</dbReference>
<dbReference type="CDD" id="cd10787">
    <property type="entry name" value="LamB_YcsF_like"/>
    <property type="match status" value="1"/>
</dbReference>
<dbReference type="PANTHER" id="PTHR30292">
    <property type="entry name" value="UNCHARACTERIZED PROTEIN YBGL-RELATED"/>
    <property type="match status" value="1"/>
</dbReference>
<evidence type="ECO:0000313" key="1">
    <source>
        <dbReference type="EMBL" id="MBG9378643.1"/>
    </source>
</evidence>
<dbReference type="PANTHER" id="PTHR30292:SF0">
    <property type="entry name" value="5-OXOPROLINASE SUBUNIT A"/>
    <property type="match status" value="1"/>
</dbReference>
<protein>
    <submittedName>
        <fullName evidence="1">LamB/YcsF family protein</fullName>
    </submittedName>
</protein>
<dbReference type="EMBL" id="JADWYR010000003">
    <property type="protein sequence ID" value="MBG9378643.1"/>
    <property type="molecule type" value="Genomic_DNA"/>
</dbReference>
<dbReference type="Proteomes" id="UP000628448">
    <property type="component" value="Unassembled WGS sequence"/>
</dbReference>
<evidence type="ECO:0000313" key="2">
    <source>
        <dbReference type="Proteomes" id="UP000628448"/>
    </source>
</evidence>
<comment type="caution">
    <text evidence="1">The sequence shown here is derived from an EMBL/GenBank/DDBJ whole genome shotgun (WGS) entry which is preliminary data.</text>
</comment>
<dbReference type="GO" id="GO:0005975">
    <property type="term" value="P:carbohydrate metabolic process"/>
    <property type="evidence" value="ECO:0007669"/>
    <property type="project" value="InterPro"/>
</dbReference>
<proteinExistence type="predicted"/>
<dbReference type="NCBIfam" id="NF003816">
    <property type="entry name" value="PRK05406.1-5"/>
    <property type="match status" value="1"/>
</dbReference>
<dbReference type="SUPFAM" id="SSF88713">
    <property type="entry name" value="Glycoside hydrolase/deacetylase"/>
    <property type="match status" value="1"/>
</dbReference>
<gene>
    <name evidence="1" type="ORF">I5907_20595</name>
</gene>
<dbReference type="RefSeq" id="WP_196992737.1">
    <property type="nucleotide sequence ID" value="NZ_JADWYR010000003.1"/>
</dbReference>
<reference evidence="1" key="1">
    <citation type="submission" date="2020-11" db="EMBL/GenBank/DDBJ databases">
        <title>Bacterial whole genome sequence for Panacibacter sp. DH6.</title>
        <authorList>
            <person name="Le V."/>
            <person name="Ko S."/>
            <person name="Ahn C.-Y."/>
            <person name="Oh H.-M."/>
        </authorList>
    </citation>
    <scope>NUCLEOTIDE SEQUENCE</scope>
    <source>
        <strain evidence="1">DH6</strain>
    </source>
</reference>
<sequence length="246" mass="26618">MLSIDVNCDLGEGMPGEDLLMSHVSSVNIACGYHAGDALTMEQTIRMALQHNVAIGAHPGFDDKQNFGRAEIWLTDKGYYDLVFTQLEILQQQLLKQGASMQHVKPHGALYNMSAGNERIAAIIAAAVKDFDDRLILYGLSNSHSVKAAEKAGLRTAAEVFADRTYTADGSLTPRTQHGAVITDVQTMQRHVLQMVLQQAVTTTDGSLVPVKAQTICVHGDGDHAVAFAQAINSYLQQNGLAIRCL</sequence>
<keyword evidence="2" id="KW-1185">Reference proteome</keyword>
<name>A0A931H0B1_9BACT</name>
<organism evidence="1 2">
    <name type="scientific">Panacibacter microcysteis</name>
    <dbReference type="NCBI Taxonomy" id="2793269"/>
    <lineage>
        <taxon>Bacteria</taxon>
        <taxon>Pseudomonadati</taxon>
        <taxon>Bacteroidota</taxon>
        <taxon>Chitinophagia</taxon>
        <taxon>Chitinophagales</taxon>
        <taxon>Chitinophagaceae</taxon>
        <taxon>Panacibacter</taxon>
    </lineage>
</organism>
<dbReference type="Pfam" id="PF03746">
    <property type="entry name" value="LamB_YcsF"/>
    <property type="match status" value="1"/>
</dbReference>
<dbReference type="InterPro" id="IPR011330">
    <property type="entry name" value="Glyco_hydro/deAcase_b/a-brl"/>
</dbReference>
<dbReference type="InterPro" id="IPR005501">
    <property type="entry name" value="LamB/YcsF/PxpA-like"/>
</dbReference>
<dbReference type="Gene3D" id="3.20.20.370">
    <property type="entry name" value="Glycoside hydrolase/deacetylase"/>
    <property type="match status" value="1"/>
</dbReference>
<dbReference type="AlphaFoldDB" id="A0A931H0B1"/>